<keyword evidence="8" id="KW-1185">Reference proteome</keyword>
<keyword evidence="2 5" id="KW-0378">Hydrolase</keyword>
<evidence type="ECO:0000256" key="3">
    <source>
        <dbReference type="ARBA" id="ARBA00022853"/>
    </source>
</evidence>
<dbReference type="PANTHER" id="PTHR10625:SF39">
    <property type="entry name" value="HISTONE DEACETYLASE 9"/>
    <property type="match status" value="1"/>
</dbReference>
<dbReference type="InterPro" id="IPR000286">
    <property type="entry name" value="HDACs"/>
</dbReference>
<dbReference type="InterPro" id="IPR037138">
    <property type="entry name" value="His_deacetylse_dom_sf"/>
</dbReference>
<protein>
    <recommendedName>
        <fullName evidence="1 5">Histone deacetylase</fullName>
        <ecNumber evidence="1 5">3.5.1.98</ecNumber>
    </recommendedName>
</protein>
<comment type="subcellular location">
    <subcellularLocation>
        <location evidence="5">Nucleus</location>
    </subcellularLocation>
</comment>
<evidence type="ECO:0000313" key="7">
    <source>
        <dbReference type="EMBL" id="CAL5224370.1"/>
    </source>
</evidence>
<reference evidence="7 8" key="1">
    <citation type="submission" date="2024-06" db="EMBL/GenBank/DDBJ databases">
        <authorList>
            <person name="Kraege A."/>
            <person name="Thomma B."/>
        </authorList>
    </citation>
    <scope>NUCLEOTIDE SEQUENCE [LARGE SCALE GENOMIC DNA]</scope>
</reference>
<dbReference type="EMBL" id="CAXHTA020000010">
    <property type="protein sequence ID" value="CAL5224370.1"/>
    <property type="molecule type" value="Genomic_DNA"/>
</dbReference>
<dbReference type="PRINTS" id="PR01271">
    <property type="entry name" value="HISDACETLASE"/>
</dbReference>
<dbReference type="InterPro" id="IPR023696">
    <property type="entry name" value="Ureohydrolase_dom_sf"/>
</dbReference>
<evidence type="ECO:0000259" key="6">
    <source>
        <dbReference type="Pfam" id="PF00850"/>
    </source>
</evidence>
<dbReference type="InterPro" id="IPR003084">
    <property type="entry name" value="HDAC_I/II"/>
</dbReference>
<evidence type="ECO:0000313" key="8">
    <source>
        <dbReference type="Proteomes" id="UP001497392"/>
    </source>
</evidence>
<dbReference type="EC" id="3.5.1.98" evidence="1 5"/>
<dbReference type="InterPro" id="IPR023801">
    <property type="entry name" value="His_deacetylse_dom"/>
</dbReference>
<dbReference type="SUPFAM" id="SSF52768">
    <property type="entry name" value="Arginase/deacetylase"/>
    <property type="match status" value="1"/>
</dbReference>
<comment type="similarity">
    <text evidence="5">Belongs to the histone deacetylase family. HD Type 1 subfamily.</text>
</comment>
<organism evidence="7 8">
    <name type="scientific">Coccomyxa viridis</name>
    <dbReference type="NCBI Taxonomy" id="1274662"/>
    <lineage>
        <taxon>Eukaryota</taxon>
        <taxon>Viridiplantae</taxon>
        <taxon>Chlorophyta</taxon>
        <taxon>core chlorophytes</taxon>
        <taxon>Trebouxiophyceae</taxon>
        <taxon>Trebouxiophyceae incertae sedis</taxon>
        <taxon>Coccomyxaceae</taxon>
        <taxon>Coccomyxa</taxon>
    </lineage>
</organism>
<accession>A0ABP1G0V6</accession>
<name>A0ABP1G0V6_9CHLO</name>
<dbReference type="PANTHER" id="PTHR10625">
    <property type="entry name" value="HISTONE DEACETYLASE HDAC1-RELATED"/>
    <property type="match status" value="1"/>
</dbReference>
<keyword evidence="5" id="KW-0539">Nucleus</keyword>
<evidence type="ECO:0000256" key="4">
    <source>
        <dbReference type="ARBA" id="ARBA00048287"/>
    </source>
</evidence>
<dbReference type="Gene3D" id="3.40.800.20">
    <property type="entry name" value="Histone deacetylase domain"/>
    <property type="match status" value="1"/>
</dbReference>
<evidence type="ECO:0000256" key="1">
    <source>
        <dbReference type="ARBA" id="ARBA00012111"/>
    </source>
</evidence>
<dbReference type="Proteomes" id="UP001497392">
    <property type="component" value="Unassembled WGS sequence"/>
</dbReference>
<feature type="domain" description="Histone deacetylase" evidence="6">
    <location>
        <begin position="23"/>
        <end position="314"/>
    </location>
</feature>
<dbReference type="PRINTS" id="PR01270">
    <property type="entry name" value="HDASUPER"/>
</dbReference>
<evidence type="ECO:0000256" key="5">
    <source>
        <dbReference type="PIRNR" id="PIRNR037913"/>
    </source>
</evidence>
<keyword evidence="5" id="KW-0805">Transcription regulation</keyword>
<gene>
    <name evidence="7" type="primary">g7045</name>
    <name evidence="7" type="ORF">VP750_LOCUS6029</name>
</gene>
<dbReference type="Pfam" id="PF00850">
    <property type="entry name" value="Hist_deacetyl"/>
    <property type="match status" value="1"/>
</dbReference>
<keyword evidence="3 5" id="KW-0156">Chromatin regulator</keyword>
<dbReference type="PIRSF" id="PIRSF037913">
    <property type="entry name" value="His_deacetylse_1"/>
    <property type="match status" value="1"/>
</dbReference>
<evidence type="ECO:0000256" key="2">
    <source>
        <dbReference type="ARBA" id="ARBA00022801"/>
    </source>
</evidence>
<proteinExistence type="inferred from homology"/>
<comment type="catalytic activity">
    <reaction evidence="4 5">
        <text>N(6)-acetyl-L-lysyl-[histone] + H2O = L-lysyl-[histone] + acetate</text>
        <dbReference type="Rhea" id="RHEA:58196"/>
        <dbReference type="Rhea" id="RHEA-COMP:9845"/>
        <dbReference type="Rhea" id="RHEA-COMP:11338"/>
        <dbReference type="ChEBI" id="CHEBI:15377"/>
        <dbReference type="ChEBI" id="CHEBI:29969"/>
        <dbReference type="ChEBI" id="CHEBI:30089"/>
        <dbReference type="ChEBI" id="CHEBI:61930"/>
        <dbReference type="EC" id="3.5.1.98"/>
    </reaction>
</comment>
<keyword evidence="5" id="KW-0804">Transcription</keyword>
<sequence>MSKKKVSYFYDSEFGENYYGANHPMKPHRLCMTHHLVLGYGLHKHMEVYRPRLLHPVELMTFHSEDYVDFLARVTPDNQAEMQEQLIHFNMGEDCPVFDGLFQFCRRYAGGSIEGAVKLNQGDSDIAINWSGGLHHAKKSEASGFCYINDLVLAILELLKYHARVLYVDIDIHHGDGVEEAFYLTDRVLTVSFHKYGNYFFPGTGDIKDIGESHGKYYSLNVPMRDGTDDRTFEYLFNPIMSEVMKVFQPGAVVLQCGADSLASDRLGCFNLSLEGHRKAVEFMKAFNVPMLVTGGGGYTKQNVARCWAAETALLVDQEISADLPSNDYYEYFAPDFRISVPPRKQMDNNNPKPEVERILRTVLENLRELAHTPSVQMHEAVPATELPEYDVEEEENPTVRLGKYACGHLVVRGPEYFEDERDPYGLVDRLV</sequence>
<comment type="caution">
    <text evidence="7">The sequence shown here is derived from an EMBL/GenBank/DDBJ whole genome shotgun (WGS) entry which is preliminary data.</text>
</comment>